<keyword evidence="2" id="KW-0472">Membrane</keyword>
<protein>
    <submittedName>
        <fullName evidence="3">Uncharacterized protein</fullName>
    </submittedName>
</protein>
<reference evidence="3 4" key="1">
    <citation type="submission" date="2018-04" db="EMBL/GenBank/DDBJ databases">
        <title>Genomic Encyclopedia of Archaeal and Bacterial Type Strains, Phase II (KMG-II): from individual species to whole genera.</title>
        <authorList>
            <person name="Goeker M."/>
        </authorList>
    </citation>
    <scope>NUCLEOTIDE SEQUENCE [LARGE SCALE GENOMIC DNA]</scope>
    <source>
        <strain evidence="3 4">DSM 100434</strain>
    </source>
</reference>
<proteinExistence type="predicted"/>
<evidence type="ECO:0000313" key="4">
    <source>
        <dbReference type="Proteomes" id="UP000244077"/>
    </source>
</evidence>
<accession>A0A2T5HBC5</accession>
<evidence type="ECO:0000256" key="1">
    <source>
        <dbReference type="SAM" id="MobiDB-lite"/>
    </source>
</evidence>
<comment type="caution">
    <text evidence="3">The sequence shown here is derived from an EMBL/GenBank/DDBJ whole genome shotgun (WGS) entry which is preliminary data.</text>
</comment>
<feature type="compositionally biased region" description="Acidic residues" evidence="1">
    <location>
        <begin position="95"/>
        <end position="106"/>
    </location>
</feature>
<feature type="transmembrane region" description="Helical" evidence="2">
    <location>
        <begin position="20"/>
        <end position="41"/>
    </location>
</feature>
<dbReference type="AlphaFoldDB" id="A0A2T5HBC5"/>
<feature type="transmembrane region" description="Helical" evidence="2">
    <location>
        <begin position="53"/>
        <end position="74"/>
    </location>
</feature>
<dbReference type="EMBL" id="QAOH01000013">
    <property type="protein sequence ID" value="PTQ68870.1"/>
    <property type="molecule type" value="Genomic_DNA"/>
</dbReference>
<name>A0A2T5HBC5_9RHOB</name>
<keyword evidence="2" id="KW-0812">Transmembrane</keyword>
<keyword evidence="4" id="KW-1185">Reference proteome</keyword>
<dbReference type="RefSeq" id="WP_211309201.1">
    <property type="nucleotide sequence ID" value="NZ_QAOH01000013.1"/>
</dbReference>
<evidence type="ECO:0000256" key="2">
    <source>
        <dbReference type="SAM" id="Phobius"/>
    </source>
</evidence>
<evidence type="ECO:0000313" key="3">
    <source>
        <dbReference type="EMBL" id="PTQ68870.1"/>
    </source>
</evidence>
<gene>
    <name evidence="3" type="ORF">C8N42_11311</name>
</gene>
<organism evidence="3 4">
    <name type="scientific">Celeribacter persicus</name>
    <dbReference type="NCBI Taxonomy" id="1651082"/>
    <lineage>
        <taxon>Bacteria</taxon>
        <taxon>Pseudomonadati</taxon>
        <taxon>Pseudomonadota</taxon>
        <taxon>Alphaproteobacteria</taxon>
        <taxon>Rhodobacterales</taxon>
        <taxon>Roseobacteraceae</taxon>
        <taxon>Celeribacter</taxon>
    </lineage>
</organism>
<sequence length="106" mass="11744">MAERRGPLYLARASYRRRRLIDALRLLPFLMFGLWLLPLLWGGEGTDRPVGAGARAFLHVFVVWALGIAAAALLTRRLARAETAPERAAPMQDGQGDESRDEEAEG</sequence>
<keyword evidence="2" id="KW-1133">Transmembrane helix</keyword>
<dbReference type="Proteomes" id="UP000244077">
    <property type="component" value="Unassembled WGS sequence"/>
</dbReference>
<feature type="region of interest" description="Disordered" evidence="1">
    <location>
        <begin position="82"/>
        <end position="106"/>
    </location>
</feature>